<reference evidence="2 3" key="1">
    <citation type="journal article" date="2020" name="Mol. Biol. Evol.">
        <title>Distinct Expression and Methylation Patterns for Genes with Different Fates following a Single Whole-Genome Duplication in Flowering Plants.</title>
        <authorList>
            <person name="Shi T."/>
            <person name="Rahmani R.S."/>
            <person name="Gugger P.F."/>
            <person name="Wang M."/>
            <person name="Li H."/>
            <person name="Zhang Y."/>
            <person name="Li Z."/>
            <person name="Wang Q."/>
            <person name="Van de Peer Y."/>
            <person name="Marchal K."/>
            <person name="Chen J."/>
        </authorList>
    </citation>
    <scope>NUCLEOTIDE SEQUENCE [LARGE SCALE GENOMIC DNA]</scope>
    <source>
        <tissue evidence="2">Leaf</tissue>
    </source>
</reference>
<dbReference type="EMBL" id="DUZY01000002">
    <property type="protein sequence ID" value="DAD28288.1"/>
    <property type="molecule type" value="Genomic_DNA"/>
</dbReference>
<dbReference type="Gene3D" id="3.90.550.50">
    <property type="match status" value="1"/>
</dbReference>
<name>A0A822YFI7_NELNU</name>
<proteinExistence type="predicted"/>
<protein>
    <submittedName>
        <fullName evidence="2">Uncharacterized protein</fullName>
    </submittedName>
</protein>
<evidence type="ECO:0000256" key="1">
    <source>
        <dbReference type="SAM" id="Phobius"/>
    </source>
</evidence>
<dbReference type="Pfam" id="PF04646">
    <property type="entry name" value="DUF604"/>
    <property type="match status" value="1"/>
</dbReference>
<feature type="transmembrane region" description="Helical" evidence="1">
    <location>
        <begin position="36"/>
        <end position="54"/>
    </location>
</feature>
<keyword evidence="1" id="KW-0472">Membrane</keyword>
<evidence type="ECO:0000313" key="3">
    <source>
        <dbReference type="Proteomes" id="UP000607653"/>
    </source>
</evidence>
<gene>
    <name evidence="2" type="ORF">HUJ06_029756</name>
</gene>
<dbReference type="Proteomes" id="UP000607653">
    <property type="component" value="Unassembled WGS sequence"/>
</dbReference>
<evidence type="ECO:0000313" key="2">
    <source>
        <dbReference type="EMBL" id="DAD28288.1"/>
    </source>
</evidence>
<dbReference type="PANTHER" id="PTHR10811">
    <property type="entry name" value="FRINGE-RELATED"/>
    <property type="match status" value="1"/>
</dbReference>
<accession>A0A822YFI7</accession>
<organism evidence="2 3">
    <name type="scientific">Nelumbo nucifera</name>
    <name type="common">Sacred lotus</name>
    <dbReference type="NCBI Taxonomy" id="4432"/>
    <lineage>
        <taxon>Eukaryota</taxon>
        <taxon>Viridiplantae</taxon>
        <taxon>Streptophyta</taxon>
        <taxon>Embryophyta</taxon>
        <taxon>Tracheophyta</taxon>
        <taxon>Spermatophyta</taxon>
        <taxon>Magnoliopsida</taxon>
        <taxon>Proteales</taxon>
        <taxon>Nelumbonaceae</taxon>
        <taxon>Nelumbo</taxon>
    </lineage>
</organism>
<dbReference type="FunFam" id="3.90.550.50:FF:000006">
    <property type="entry name" value="Fringe-related protein-like"/>
    <property type="match status" value="1"/>
</dbReference>
<keyword evidence="1" id="KW-1133">Transmembrane helix</keyword>
<keyword evidence="1" id="KW-0812">Transmembrane</keyword>
<dbReference type="AlphaFoldDB" id="A0A822YFI7"/>
<comment type="caution">
    <text evidence="2">The sequence shown here is derived from an EMBL/GenBank/DDBJ whole genome shotgun (WGS) entry which is preliminary data.</text>
</comment>
<sequence length="504" mass="57357">MYQNRVTSHDPFKAWKLVASGAEKIGDTFSVLMKGALAFLLVSSVSLVYYSAFFGQSRWLRCLQCEDGVADPSHQSQTLHRTSGYGDYERTNVSHIVFGIGGSAKTWKDRRHYSELWWKPNITRGFVWLDENPDGEEPWPEILPPYRVSENSSRFKYTSWYGSRSAVRIARIVLESFRLGLENVRWFVMGDDDTVFFVENLVSVLSKYDHNQMYYVGGNSESVEQNVIHSYDTAFGGGGFAISYPLAAELAKVLDVCIDRYASLYGSDQKIQACMSEIGVPLTKEAGFHQIDIRGDPYGLLASHPVAPLVSLHHLDYVKPLFPTSNRRDSLTKLLGAYKADPGRTLQRSFCYDLERNWSVSVSWGYTIQIYPFFLTAKMLDTTLQTFRTWKSRSTQPFTFNTRRVSGQPCNRPLIYFLDRVEDEVEGGQTLTSYKKFMGENAKICKRPSYLPALTVHSVNVSAPKLEPDEWKTAPQRQCCEISRAHGLNSVLHVRIRSCIPRKP</sequence>
<dbReference type="InterPro" id="IPR006740">
    <property type="entry name" value="DUF604"/>
</dbReference>
<keyword evidence="3" id="KW-1185">Reference proteome</keyword>